<dbReference type="GO" id="GO:0005829">
    <property type="term" value="C:cytosol"/>
    <property type="evidence" value="ECO:0007669"/>
    <property type="project" value="TreeGrafter"/>
</dbReference>
<comment type="caution">
    <text evidence="2">The sequence shown here is derived from an EMBL/GenBank/DDBJ whole genome shotgun (WGS) entry which is preliminary data.</text>
</comment>
<name>A0A7M3MHQ9_9BACT</name>
<dbReference type="AlphaFoldDB" id="A0A7M3MHQ9"/>
<dbReference type="NCBIfam" id="NF004981">
    <property type="entry name" value="PRK06361.1"/>
    <property type="match status" value="1"/>
</dbReference>
<protein>
    <submittedName>
        <fullName evidence="2">PHP domain-containing protein</fullName>
    </submittedName>
</protein>
<evidence type="ECO:0000313" key="2">
    <source>
        <dbReference type="EMBL" id="TVM18952.1"/>
    </source>
</evidence>
<dbReference type="Pfam" id="PF02811">
    <property type="entry name" value="PHP"/>
    <property type="match status" value="1"/>
</dbReference>
<dbReference type="InterPro" id="IPR003141">
    <property type="entry name" value="Pol/His_phosphatase_N"/>
</dbReference>
<dbReference type="PANTHER" id="PTHR36928:SF1">
    <property type="entry name" value="PHOSPHATASE YCDX-RELATED"/>
    <property type="match status" value="1"/>
</dbReference>
<dbReference type="GO" id="GO:0042578">
    <property type="term" value="F:phosphoric ester hydrolase activity"/>
    <property type="evidence" value="ECO:0007669"/>
    <property type="project" value="TreeGrafter"/>
</dbReference>
<dbReference type="GO" id="GO:0008270">
    <property type="term" value="F:zinc ion binding"/>
    <property type="evidence" value="ECO:0007669"/>
    <property type="project" value="TreeGrafter"/>
</dbReference>
<dbReference type="EMBL" id="QMIE01000003">
    <property type="protein sequence ID" value="TVM18952.1"/>
    <property type="molecule type" value="Genomic_DNA"/>
</dbReference>
<evidence type="ECO:0000313" key="3">
    <source>
        <dbReference type="Proteomes" id="UP000448292"/>
    </source>
</evidence>
<accession>A0A7M3MHQ9</accession>
<evidence type="ECO:0000259" key="1">
    <source>
        <dbReference type="SMART" id="SM00481"/>
    </source>
</evidence>
<dbReference type="OrthoDB" id="9808747at2"/>
<dbReference type="InterPro" id="IPR004013">
    <property type="entry name" value="PHP_dom"/>
</dbReference>
<organism evidence="2 3">
    <name type="scientific">Oceanidesulfovibrio indonesiensis</name>
    <dbReference type="NCBI Taxonomy" id="54767"/>
    <lineage>
        <taxon>Bacteria</taxon>
        <taxon>Pseudomonadati</taxon>
        <taxon>Thermodesulfobacteriota</taxon>
        <taxon>Desulfovibrionia</taxon>
        <taxon>Desulfovibrionales</taxon>
        <taxon>Desulfovibrionaceae</taxon>
        <taxon>Oceanidesulfovibrio</taxon>
    </lineage>
</organism>
<dbReference type="PANTHER" id="PTHR36928">
    <property type="entry name" value="PHOSPHATASE YCDX-RELATED"/>
    <property type="match status" value="1"/>
</dbReference>
<dbReference type="InterPro" id="IPR050243">
    <property type="entry name" value="PHP_phosphatase"/>
</dbReference>
<dbReference type="Gene3D" id="3.20.20.140">
    <property type="entry name" value="Metal-dependent hydrolases"/>
    <property type="match status" value="1"/>
</dbReference>
<dbReference type="InterPro" id="IPR016195">
    <property type="entry name" value="Pol/histidinol_Pase-like"/>
</dbReference>
<dbReference type="Proteomes" id="UP000448292">
    <property type="component" value="Unassembled WGS sequence"/>
</dbReference>
<dbReference type="SUPFAM" id="SSF89550">
    <property type="entry name" value="PHP domain-like"/>
    <property type="match status" value="1"/>
</dbReference>
<feature type="domain" description="Polymerase/histidinol phosphatase N-terminal" evidence="1">
    <location>
        <begin position="2"/>
        <end position="74"/>
    </location>
</feature>
<keyword evidence="3" id="KW-1185">Reference proteome</keyword>
<gene>
    <name evidence="2" type="ORF">DPQ33_04830</name>
</gene>
<dbReference type="SMART" id="SM00481">
    <property type="entry name" value="POLIIIAc"/>
    <property type="match status" value="1"/>
</dbReference>
<reference evidence="2 3" key="1">
    <citation type="submission" date="2018-06" db="EMBL/GenBank/DDBJ databases">
        <title>Complete genome of Desulfovibrio indonesiensis P37SLT.</title>
        <authorList>
            <person name="Crispim J.S."/>
            <person name="Vidigal P.M.P."/>
            <person name="Silva L.C.F."/>
            <person name="Laguardia C.N."/>
            <person name="Araujo L.C."/>
            <person name="Dias R.S."/>
            <person name="Sousa M.P."/>
            <person name="Paula S.O."/>
            <person name="Silva C."/>
        </authorList>
    </citation>
    <scope>NUCLEOTIDE SEQUENCE [LARGE SCALE GENOMIC DNA]</scope>
    <source>
        <strain evidence="2 3">P37SLT</strain>
    </source>
</reference>
<proteinExistence type="predicted"/>
<sequence>MVDCNVHTSVSDGRLTPSEAAARARAAGCRAVIFTDHADAATLERVVSELTRAARDSLFADVDVFVGVELTFVPPPLLPETIARARELGARFVVVHGETLLDPVPRGANLAAIESGADMLAHPGLLSHEEAALAAERGVYLELSLRAGHCLTNGLIAALARQHGAKLLVNSGAHDSGDFLPAELRRAAALGAGLTQEEYEQTRANARELVGRMLSGVLGQNASST</sequence>